<evidence type="ECO:0000259" key="1">
    <source>
        <dbReference type="Pfam" id="PF02893"/>
    </source>
</evidence>
<evidence type="ECO:0000313" key="3">
    <source>
        <dbReference type="EMBL" id="SCM80229.1"/>
    </source>
</evidence>
<dbReference type="AlphaFoldDB" id="A0A212LS62"/>
<evidence type="ECO:0000313" key="2">
    <source>
        <dbReference type="EMBL" id="SCM79603.1"/>
    </source>
</evidence>
<gene>
    <name evidence="2" type="ORF">KL86SPO_30003</name>
    <name evidence="3" type="ORF">KL86SPO_30407</name>
</gene>
<dbReference type="InterPro" id="IPR011993">
    <property type="entry name" value="PH-like_dom_sf"/>
</dbReference>
<dbReference type="EMBL" id="FMJE01000003">
    <property type="protein sequence ID" value="SCM79603.1"/>
    <property type="molecule type" value="Genomic_DNA"/>
</dbReference>
<organism evidence="3">
    <name type="scientific">uncultured Sporomusa sp</name>
    <dbReference type="NCBI Taxonomy" id="307249"/>
    <lineage>
        <taxon>Bacteria</taxon>
        <taxon>Bacillati</taxon>
        <taxon>Bacillota</taxon>
        <taxon>Negativicutes</taxon>
        <taxon>Selenomonadales</taxon>
        <taxon>Sporomusaceae</taxon>
        <taxon>Sporomusa</taxon>
        <taxon>environmental samples</taxon>
    </lineage>
</organism>
<feature type="domain" description="GRAM" evidence="1">
    <location>
        <begin position="6"/>
        <end position="88"/>
    </location>
</feature>
<protein>
    <recommendedName>
        <fullName evidence="1">GRAM domain-containing protein</fullName>
    </recommendedName>
</protein>
<sequence>MYSFPLELDEVIIKKCLASYTCNGDVLNGALYLTDNRLVFVGYALSITNKYMEEVPLTHIKELQAVKTFFVIPNALQVVTIQDKVIKFVVKGRNEWLEAVNNQLRAVN</sequence>
<reference evidence="3" key="1">
    <citation type="submission" date="2016-08" db="EMBL/GenBank/DDBJ databases">
        <authorList>
            <person name="Seilhamer J.J."/>
        </authorList>
    </citation>
    <scope>NUCLEOTIDE SEQUENCE</scope>
    <source>
        <strain evidence="3">86</strain>
    </source>
</reference>
<proteinExistence type="predicted"/>
<dbReference type="InterPro" id="IPR004182">
    <property type="entry name" value="GRAM"/>
</dbReference>
<dbReference type="EMBL" id="FMJE01000003">
    <property type="protein sequence ID" value="SCM80229.1"/>
    <property type="molecule type" value="Genomic_DNA"/>
</dbReference>
<dbReference type="RefSeq" id="WP_075755516.1">
    <property type="nucleotide sequence ID" value="NZ_LT608335.1"/>
</dbReference>
<accession>A0A212LS62</accession>
<dbReference type="Gene3D" id="2.30.29.30">
    <property type="entry name" value="Pleckstrin-homology domain (PH domain)/Phosphotyrosine-binding domain (PTB)"/>
    <property type="match status" value="1"/>
</dbReference>
<dbReference type="Pfam" id="PF02893">
    <property type="entry name" value="GRAM"/>
    <property type="match status" value="1"/>
</dbReference>
<name>A0A212LS62_9FIRM</name>